<feature type="compositionally biased region" description="Polar residues" evidence="1">
    <location>
        <begin position="287"/>
        <end position="297"/>
    </location>
</feature>
<dbReference type="Proteomes" id="UP000326759">
    <property type="component" value="Unassembled WGS sequence"/>
</dbReference>
<feature type="region of interest" description="Disordered" evidence="1">
    <location>
        <begin position="246"/>
        <end position="297"/>
    </location>
</feature>
<feature type="non-terminal residue" evidence="2">
    <location>
        <position position="1368"/>
    </location>
</feature>
<feature type="region of interest" description="Disordered" evidence="1">
    <location>
        <begin position="358"/>
        <end position="378"/>
    </location>
</feature>
<dbReference type="OrthoDB" id="6366477at2759"/>
<feature type="region of interest" description="Disordered" evidence="1">
    <location>
        <begin position="20"/>
        <end position="189"/>
    </location>
</feature>
<dbReference type="EMBL" id="SEYY01006949">
    <property type="protein sequence ID" value="KAB7502701.1"/>
    <property type="molecule type" value="Genomic_DNA"/>
</dbReference>
<feature type="compositionally biased region" description="Polar residues" evidence="1">
    <location>
        <begin position="977"/>
        <end position="999"/>
    </location>
</feature>
<feature type="compositionally biased region" description="Basic and acidic residues" evidence="1">
    <location>
        <begin position="358"/>
        <end position="374"/>
    </location>
</feature>
<feature type="compositionally biased region" description="Polar residues" evidence="1">
    <location>
        <begin position="1006"/>
        <end position="1025"/>
    </location>
</feature>
<name>A0A5N5T7V7_9CRUS</name>
<feature type="region of interest" description="Disordered" evidence="1">
    <location>
        <begin position="603"/>
        <end position="648"/>
    </location>
</feature>
<feature type="region of interest" description="Disordered" evidence="1">
    <location>
        <begin position="1180"/>
        <end position="1209"/>
    </location>
</feature>
<proteinExistence type="predicted"/>
<feature type="compositionally biased region" description="Polar residues" evidence="1">
    <location>
        <begin position="167"/>
        <end position="176"/>
    </location>
</feature>
<sequence length="1368" mass="154782">MTDISEGRPSSAVLKAGISAGSVSDADSGYDDPGETTIPLTRTVFQKDSEGNEIAMTTTQWVTLPRRSETRNSPSPIMEKSLTLDSLSRPSNHSISSPVQSKSSSLSRPSSRATSSHDEKKSPTPLNSSLYGSTSPPVKYKPPLSRPPALNTPSPVQDRSLVHELSHSVTSLASSRENSDSCEDSSTDEASFDMTVEPVNVNAFSMQSLLKQLQKSKKNSDIFRFLSTPREKRNWPIGFKNPKIAAEVSPSSTAPSVEETAKRSPRRKRRSKSADGRHERRHKGPQSMFSPAYSKTLSPETMKNRKMWADVVRKDCILEEEYYKVPYEECNREIILGRFESSETLLNNFKRLRKEMMEKKEQDKVNKISGEKPNKRTNNLSSLASFSELASPPNEVYDNHLGENKATEDLKQLIHDLIFSDPKTIVKEHSPRPSEGVNNITETLRGDTDVVDSTKQAVGMESDTRKYSGQLNEVGSIKENSEHVNLEDDTVSPLDQTKQKDIHTIDPLEQTIGNNYFGKPFEWITKEEEEEEVDTFERLEKQVSNESDDSDETLEMTEELEDTKKQANVQNELRNLVEKNNANKSNNEDIWDFSDQLSGLNETRRENELVDSEEAENDSKSHKQNLKRQDEVSSFGLHPEEENENLKNVSENVEEQLSTTFGNPVTELETCYDMNHKPNKDTEIEVNGKSLEKDLYTPKSIQNHIKNERLVERSLLVGGSDTILENEELTLSDEVENPVHVEYPPDDEDSISCDSYRSSDECLVMEDSENEAAGILNPVKYKVEENGFLIENVGTREISKDDNINVIEEKFEDCDDCINSFVESQDNKSKEEKPLPFPDNNDKLPEKSFQLKKNKMEKTLNDIRDFNTELIRRVEACNKDGVDNSSNQASNCENLRRDSEKIMNEPVVESCLNDVIKLKNKTRADDILRILDTNNNSNDGFKKVVRDTIKYAKPVELRNEEEVWEILNDNNNEYVKGSQTPIYSDNSVHGSTNDLQSTESSDESQKISSDNESSVNGCSDDSLSRPSKKKIKKRVSFSTENEELIFDSNFSDTDSTSSVFEDQNVDDVYGVTLPKSIIVSVENEPVLQKPIIVCVDDDSFGSSDSFKILSEIPPKLTNSHNYRPSDLDKKINETGNDSTANKLHSKAKLNSCYNDDNPLPSSHHKNCAMEAVPAVDINKDEFPSPKLNNRFEKNADKNNNNNDKNNNTKFTQTNNYINDLELSKTVIDSAPLKSLYSDFYNSLPNKFENENKIKEKTKDYNDFREDKVNIFMTNRPSYVDHNIHLLTRSRNTKPKVSVSRVRVPLSSVTDHFTWVISLQKQQKEMLREKHRNFLENSKQFPVKLPEVTSPTPSSDSDTSSGCSSGRNS</sequence>
<gene>
    <name evidence="2" type="ORF">Anas_01060</name>
</gene>
<feature type="region of interest" description="Disordered" evidence="1">
    <location>
        <begin position="977"/>
        <end position="1032"/>
    </location>
</feature>
<feature type="compositionally biased region" description="Acidic residues" evidence="1">
    <location>
        <begin position="546"/>
        <end position="561"/>
    </location>
</feature>
<feature type="compositionally biased region" description="Low complexity" evidence="1">
    <location>
        <begin position="94"/>
        <end position="114"/>
    </location>
</feature>
<evidence type="ECO:0000313" key="3">
    <source>
        <dbReference type="Proteomes" id="UP000326759"/>
    </source>
</evidence>
<feature type="compositionally biased region" description="Basic and acidic residues" evidence="1">
    <location>
        <begin position="1180"/>
        <end position="1196"/>
    </location>
</feature>
<feature type="region of interest" description="Disordered" evidence="1">
    <location>
        <begin position="1334"/>
        <end position="1368"/>
    </location>
</feature>
<accession>A0A5N5T7V7</accession>
<comment type="caution">
    <text evidence="2">The sequence shown here is derived from an EMBL/GenBank/DDBJ whole genome shotgun (WGS) entry which is preliminary data.</text>
</comment>
<feature type="compositionally biased region" description="Basic and acidic residues" evidence="1">
    <location>
        <begin position="825"/>
        <end position="845"/>
    </location>
</feature>
<evidence type="ECO:0000313" key="2">
    <source>
        <dbReference type="EMBL" id="KAB7502701.1"/>
    </source>
</evidence>
<feature type="compositionally biased region" description="Basic and acidic residues" evidence="1">
    <location>
        <begin position="617"/>
        <end position="631"/>
    </location>
</feature>
<reference evidence="2 3" key="1">
    <citation type="journal article" date="2019" name="PLoS Biol.">
        <title>Sex chromosomes control vertical transmission of feminizing Wolbachia symbionts in an isopod.</title>
        <authorList>
            <person name="Becking T."/>
            <person name="Chebbi M.A."/>
            <person name="Giraud I."/>
            <person name="Moumen B."/>
            <person name="Laverre T."/>
            <person name="Caubet Y."/>
            <person name="Peccoud J."/>
            <person name="Gilbert C."/>
            <person name="Cordaux R."/>
        </authorList>
    </citation>
    <scope>NUCLEOTIDE SEQUENCE [LARGE SCALE GENOMIC DNA]</scope>
    <source>
        <strain evidence="2">ANa2</strain>
        <tissue evidence="2">Whole body excluding digestive tract and cuticle</tissue>
    </source>
</reference>
<feature type="compositionally biased region" description="Polar residues" evidence="1">
    <location>
        <begin position="124"/>
        <end position="136"/>
    </location>
</feature>
<evidence type="ECO:0000256" key="1">
    <source>
        <dbReference type="SAM" id="MobiDB-lite"/>
    </source>
</evidence>
<feature type="compositionally biased region" description="Acidic residues" evidence="1">
    <location>
        <begin position="180"/>
        <end position="189"/>
    </location>
</feature>
<feature type="region of interest" description="Disordered" evidence="1">
    <location>
        <begin position="541"/>
        <end position="562"/>
    </location>
</feature>
<feature type="compositionally biased region" description="Low complexity" evidence="1">
    <location>
        <begin position="1197"/>
        <end position="1209"/>
    </location>
</feature>
<feature type="compositionally biased region" description="Low complexity" evidence="1">
    <location>
        <begin position="1349"/>
        <end position="1368"/>
    </location>
</feature>
<keyword evidence="3" id="KW-1185">Reference proteome</keyword>
<protein>
    <submittedName>
        <fullName evidence="2">Uncharacterized protein</fullName>
    </submittedName>
</protein>
<feature type="region of interest" description="Disordered" evidence="1">
    <location>
        <begin position="823"/>
        <end position="845"/>
    </location>
</feature>
<feature type="compositionally biased region" description="Polar residues" evidence="1">
    <location>
        <begin position="83"/>
        <end position="93"/>
    </location>
</feature>
<organism evidence="2 3">
    <name type="scientific">Armadillidium nasatum</name>
    <dbReference type="NCBI Taxonomy" id="96803"/>
    <lineage>
        <taxon>Eukaryota</taxon>
        <taxon>Metazoa</taxon>
        <taxon>Ecdysozoa</taxon>
        <taxon>Arthropoda</taxon>
        <taxon>Crustacea</taxon>
        <taxon>Multicrustacea</taxon>
        <taxon>Malacostraca</taxon>
        <taxon>Eumalacostraca</taxon>
        <taxon>Peracarida</taxon>
        <taxon>Isopoda</taxon>
        <taxon>Oniscidea</taxon>
        <taxon>Crinocheta</taxon>
        <taxon>Armadillidiidae</taxon>
        <taxon>Armadillidium</taxon>
    </lineage>
</organism>